<protein>
    <submittedName>
        <fullName evidence="1">Uncharacterized protein</fullName>
    </submittedName>
</protein>
<sequence length="127" mass="15025">MNKNKKMTKQTIDFILAVSDKLRREMEHLKITGEKDIQDISGGYIYSVMLNFAYNILVKEGYCRRNLNEFFYNEGEPDKHKELTEKACIFYRIDRKNSSKVIKKFFDEGPGRKLKKEIDKLSGNFNQ</sequence>
<organism evidence="1">
    <name type="scientific">marine sediment metagenome</name>
    <dbReference type="NCBI Taxonomy" id="412755"/>
    <lineage>
        <taxon>unclassified sequences</taxon>
        <taxon>metagenomes</taxon>
        <taxon>ecological metagenomes</taxon>
    </lineage>
</organism>
<reference evidence="1" key="1">
    <citation type="journal article" date="2014" name="Front. Microbiol.">
        <title>High frequency of phylogenetically diverse reductive dehalogenase-homologous genes in deep subseafloor sedimentary metagenomes.</title>
        <authorList>
            <person name="Kawai M."/>
            <person name="Futagami T."/>
            <person name="Toyoda A."/>
            <person name="Takaki Y."/>
            <person name="Nishi S."/>
            <person name="Hori S."/>
            <person name="Arai W."/>
            <person name="Tsubouchi T."/>
            <person name="Morono Y."/>
            <person name="Uchiyama I."/>
            <person name="Ito T."/>
            <person name="Fujiyama A."/>
            <person name="Inagaki F."/>
            <person name="Takami H."/>
        </authorList>
    </citation>
    <scope>NUCLEOTIDE SEQUENCE</scope>
    <source>
        <strain evidence="1">Expedition CK06-06</strain>
    </source>
</reference>
<comment type="caution">
    <text evidence="1">The sequence shown here is derived from an EMBL/GenBank/DDBJ whole genome shotgun (WGS) entry which is preliminary data.</text>
</comment>
<dbReference type="AlphaFoldDB" id="X1RSD3"/>
<accession>X1RSD3</accession>
<name>X1RSD3_9ZZZZ</name>
<dbReference type="EMBL" id="BARW01005823">
    <property type="protein sequence ID" value="GAI83637.1"/>
    <property type="molecule type" value="Genomic_DNA"/>
</dbReference>
<evidence type="ECO:0000313" key="1">
    <source>
        <dbReference type="EMBL" id="GAI83637.1"/>
    </source>
</evidence>
<proteinExistence type="predicted"/>
<gene>
    <name evidence="1" type="ORF">S12H4_12337</name>
</gene>